<evidence type="ECO:0000313" key="2">
    <source>
        <dbReference type="Proteomes" id="UP000789901"/>
    </source>
</evidence>
<organism evidence="1 2">
    <name type="scientific">Gigaspora margarita</name>
    <dbReference type="NCBI Taxonomy" id="4874"/>
    <lineage>
        <taxon>Eukaryota</taxon>
        <taxon>Fungi</taxon>
        <taxon>Fungi incertae sedis</taxon>
        <taxon>Mucoromycota</taxon>
        <taxon>Glomeromycotina</taxon>
        <taxon>Glomeromycetes</taxon>
        <taxon>Diversisporales</taxon>
        <taxon>Gigasporaceae</taxon>
        <taxon>Gigaspora</taxon>
    </lineage>
</organism>
<comment type="caution">
    <text evidence="1">The sequence shown here is derived from an EMBL/GenBank/DDBJ whole genome shotgun (WGS) entry which is preliminary data.</text>
</comment>
<dbReference type="Proteomes" id="UP000789901">
    <property type="component" value="Unassembled WGS sequence"/>
</dbReference>
<sequence length="155" mass="17352">MSDIRVVIKYSTVMLGNILEWDVISELKSIGFRRKIESSSWPTILIVERSSLSVIDVPEDNIGPLCVREALSILESVQLGSDRGRDIICQIAGVTFAIQCKNYNRRGSIDNTIIFAYETVTRRYASQNEGVTIGIVVAPSILEHWPPRGVTWITN</sequence>
<reference evidence="1 2" key="1">
    <citation type="submission" date="2021-06" db="EMBL/GenBank/DDBJ databases">
        <authorList>
            <person name="Kallberg Y."/>
            <person name="Tangrot J."/>
            <person name="Rosling A."/>
        </authorList>
    </citation>
    <scope>NUCLEOTIDE SEQUENCE [LARGE SCALE GENOMIC DNA]</scope>
    <source>
        <strain evidence="1 2">120-4 pot B 10/14</strain>
    </source>
</reference>
<dbReference type="EMBL" id="CAJVQB010010290">
    <property type="protein sequence ID" value="CAG8738484.1"/>
    <property type="molecule type" value="Genomic_DNA"/>
</dbReference>
<protein>
    <submittedName>
        <fullName evidence="1">46038_t:CDS:1</fullName>
    </submittedName>
</protein>
<name>A0ABN7V942_GIGMA</name>
<evidence type="ECO:0000313" key="1">
    <source>
        <dbReference type="EMBL" id="CAG8738484.1"/>
    </source>
</evidence>
<gene>
    <name evidence="1" type="ORF">GMARGA_LOCUS15125</name>
</gene>
<keyword evidence="2" id="KW-1185">Reference proteome</keyword>
<accession>A0ABN7V942</accession>
<proteinExistence type="predicted"/>